<evidence type="ECO:0000313" key="3">
    <source>
        <dbReference type="Proteomes" id="UP000187151"/>
    </source>
</evidence>
<evidence type="ECO:0000313" key="2">
    <source>
        <dbReference type="EMBL" id="OLZ72563.1"/>
    </source>
</evidence>
<dbReference type="Proteomes" id="UP000187151">
    <property type="component" value="Unassembled WGS sequence"/>
</dbReference>
<reference evidence="2 3" key="1">
    <citation type="submission" date="2016-01" db="EMBL/GenBank/DDBJ databases">
        <title>Streptomyces amritsarensis strain MTCC 11845 genome sequencing and assembly.</title>
        <authorList>
            <person name="Sharma D."/>
            <person name="Nair G.R."/>
            <person name="Kaur G."/>
            <person name="Manhas R.K."/>
            <person name="Mayilraj S."/>
        </authorList>
    </citation>
    <scope>NUCLEOTIDE SEQUENCE [LARGE SCALE GENOMIC DNA]</scope>
    <source>
        <strain evidence="2 3">MTCC 11845</strain>
    </source>
</reference>
<keyword evidence="1" id="KW-0812">Transmembrane</keyword>
<comment type="caution">
    <text evidence="2">The sequence shown here is derived from an EMBL/GenBank/DDBJ whole genome shotgun (WGS) entry which is preliminary data.</text>
</comment>
<dbReference type="EMBL" id="MQUR01000005">
    <property type="protein sequence ID" value="OLZ72563.1"/>
    <property type="molecule type" value="Genomic_DNA"/>
</dbReference>
<evidence type="ECO:0000256" key="1">
    <source>
        <dbReference type="SAM" id="Phobius"/>
    </source>
</evidence>
<keyword evidence="1" id="KW-1133">Transmembrane helix</keyword>
<organism evidence="2 3">
    <name type="scientific">Streptomyces amritsarensis</name>
    <dbReference type="NCBI Taxonomy" id="681158"/>
    <lineage>
        <taxon>Bacteria</taxon>
        <taxon>Bacillati</taxon>
        <taxon>Actinomycetota</taxon>
        <taxon>Actinomycetes</taxon>
        <taxon>Kitasatosporales</taxon>
        <taxon>Streptomycetaceae</taxon>
        <taxon>Streptomyces</taxon>
    </lineage>
</organism>
<feature type="transmembrane region" description="Helical" evidence="1">
    <location>
        <begin position="21"/>
        <end position="47"/>
    </location>
</feature>
<dbReference type="RefSeq" id="WP_076043236.1">
    <property type="nucleotide sequence ID" value="NZ_MQUR01000005.1"/>
</dbReference>
<keyword evidence="1" id="KW-0472">Membrane</keyword>
<sequence>MGRISVSRAARARAGTAAGGALVAVGAGLGLGLAVGLAVAGVLLVAYNLLLADVDPPQGSGRGRT</sequence>
<gene>
    <name evidence="2" type="ORF">AVW11_04000</name>
</gene>
<keyword evidence="3" id="KW-1185">Reference proteome</keyword>
<proteinExistence type="predicted"/>
<evidence type="ECO:0008006" key="4">
    <source>
        <dbReference type="Google" id="ProtNLM"/>
    </source>
</evidence>
<accession>A0ABX3G9M8</accession>
<name>A0ABX3G9M8_9ACTN</name>
<protein>
    <recommendedName>
        <fullName evidence="4">Integral membrane protein</fullName>
    </recommendedName>
</protein>